<dbReference type="GeneID" id="24818815"/>
<name>A0A0A7LD66_9ARCH</name>
<dbReference type="EC" id="2.6.1.42" evidence="16"/>
<dbReference type="Gene3D" id="3.30.470.10">
    <property type="match status" value="1"/>
</dbReference>
<keyword evidence="11 16" id="KW-0100">Branched-chain amino acid biosynthesis</keyword>
<dbReference type="GO" id="GO:0009097">
    <property type="term" value="P:isoleucine biosynthetic process"/>
    <property type="evidence" value="ECO:0007669"/>
    <property type="project" value="UniProtKB-UniPathway"/>
</dbReference>
<dbReference type="GO" id="GO:0052655">
    <property type="term" value="F:L-valine-2-oxoglutarate transaminase activity"/>
    <property type="evidence" value="ECO:0007669"/>
    <property type="project" value="RHEA"/>
</dbReference>
<dbReference type="KEGG" id="mear:Mpt1_c11520"/>
<dbReference type="InterPro" id="IPR018300">
    <property type="entry name" value="Aminotrans_IV_CS"/>
</dbReference>
<dbReference type="InterPro" id="IPR043131">
    <property type="entry name" value="BCAT-like_N"/>
</dbReference>
<dbReference type="UniPathway" id="UPA00049">
    <property type="reaction ID" value="UER00062"/>
</dbReference>
<dbReference type="GO" id="GO:0052656">
    <property type="term" value="F:L-isoleucine-2-oxoglutarate transaminase activity"/>
    <property type="evidence" value="ECO:0007669"/>
    <property type="project" value="RHEA"/>
</dbReference>
<dbReference type="RefSeq" id="WP_048112992.1">
    <property type="nucleotide sequence ID" value="NZ_CP010070.1"/>
</dbReference>
<evidence type="ECO:0000256" key="9">
    <source>
        <dbReference type="ARBA" id="ARBA00022679"/>
    </source>
</evidence>
<comment type="pathway">
    <text evidence="3 16">Amino-acid biosynthesis; L-isoleucine biosynthesis; L-isoleucine from 2-oxobutanoate: step 4/4.</text>
</comment>
<dbReference type="HOGENOM" id="CLU_020844_3_1_2"/>
<comment type="catalytic activity">
    <reaction evidence="13 16">
        <text>L-isoleucine + 2-oxoglutarate = (S)-3-methyl-2-oxopentanoate + L-glutamate</text>
        <dbReference type="Rhea" id="RHEA:24801"/>
        <dbReference type="ChEBI" id="CHEBI:16810"/>
        <dbReference type="ChEBI" id="CHEBI:29985"/>
        <dbReference type="ChEBI" id="CHEBI:35146"/>
        <dbReference type="ChEBI" id="CHEBI:58045"/>
        <dbReference type="EC" id="2.6.1.42"/>
    </reaction>
</comment>
<dbReference type="PROSITE" id="PS00770">
    <property type="entry name" value="AA_TRANSFER_CLASS_4"/>
    <property type="match status" value="1"/>
</dbReference>
<dbReference type="InterPro" id="IPR050571">
    <property type="entry name" value="Class-IV_PLP-Dep_Aminotrnsfr"/>
</dbReference>
<protein>
    <recommendedName>
        <fullName evidence="16">Branched-chain-amino-acid aminotransferase</fullName>
        <shortName evidence="16">BCAT</shortName>
        <ecNumber evidence="16">2.6.1.42</ecNumber>
    </recommendedName>
</protein>
<dbReference type="InterPro" id="IPR043132">
    <property type="entry name" value="BCAT-like_C"/>
</dbReference>
<evidence type="ECO:0000256" key="8">
    <source>
        <dbReference type="ARBA" id="ARBA00022605"/>
    </source>
</evidence>
<dbReference type="Proteomes" id="UP000030787">
    <property type="component" value="Chromosome"/>
</dbReference>
<evidence type="ECO:0000313" key="17">
    <source>
        <dbReference type="EMBL" id="AIZ57014.1"/>
    </source>
</evidence>
<dbReference type="PANTHER" id="PTHR42743:SF11">
    <property type="entry name" value="AMINODEOXYCHORISMATE LYASE"/>
    <property type="match status" value="1"/>
</dbReference>
<dbReference type="FunFam" id="3.20.10.10:FF:000002">
    <property type="entry name" value="D-alanine aminotransferase"/>
    <property type="match status" value="1"/>
</dbReference>
<dbReference type="InterPro" id="IPR036038">
    <property type="entry name" value="Aminotransferase-like"/>
</dbReference>
<comment type="catalytic activity">
    <reaction evidence="12 16">
        <text>L-valine + 2-oxoglutarate = 3-methyl-2-oxobutanoate + L-glutamate</text>
        <dbReference type="Rhea" id="RHEA:24813"/>
        <dbReference type="ChEBI" id="CHEBI:11851"/>
        <dbReference type="ChEBI" id="CHEBI:16810"/>
        <dbReference type="ChEBI" id="CHEBI:29985"/>
        <dbReference type="ChEBI" id="CHEBI:57762"/>
        <dbReference type="EC" id="2.6.1.42"/>
    </reaction>
</comment>
<dbReference type="UniPathway" id="UPA00047">
    <property type="reaction ID" value="UER00058"/>
</dbReference>
<reference evidence="17 18" key="1">
    <citation type="journal article" date="2014" name="Appl. Environ. Microbiol.">
        <title>Comparative Genome Analysis of 'Candidatus Methanoplasma termitum' Indicates a New Mode of Energy Metabolism in the Seventh Order of Methanogens.</title>
        <authorList>
            <person name="Lang K."/>
            <person name="Schuldes J."/>
            <person name="Klingl A."/>
            <person name="Poehlein A."/>
            <person name="Daniel R."/>
            <person name="Brune A."/>
        </authorList>
    </citation>
    <scope>NUCLEOTIDE SEQUENCE [LARGE SCALE GENOMIC DNA]</scope>
    <source>
        <strain evidence="18">Mpt1</strain>
    </source>
</reference>
<comment type="catalytic activity">
    <reaction evidence="14 16">
        <text>L-leucine + 2-oxoglutarate = 4-methyl-2-oxopentanoate + L-glutamate</text>
        <dbReference type="Rhea" id="RHEA:18321"/>
        <dbReference type="ChEBI" id="CHEBI:16810"/>
        <dbReference type="ChEBI" id="CHEBI:17865"/>
        <dbReference type="ChEBI" id="CHEBI:29985"/>
        <dbReference type="ChEBI" id="CHEBI:57427"/>
        <dbReference type="EC" id="2.6.1.42"/>
    </reaction>
</comment>
<evidence type="ECO:0000256" key="14">
    <source>
        <dbReference type="ARBA" id="ARBA00049229"/>
    </source>
</evidence>
<dbReference type="SUPFAM" id="SSF56752">
    <property type="entry name" value="D-aminoacid aminotransferase-like PLP-dependent enzymes"/>
    <property type="match status" value="1"/>
</dbReference>
<comment type="cofactor">
    <cofactor evidence="1 16">
        <name>pyridoxal 5'-phosphate</name>
        <dbReference type="ChEBI" id="CHEBI:597326"/>
    </cofactor>
</comment>
<dbReference type="GO" id="GO:0009098">
    <property type="term" value="P:L-leucine biosynthetic process"/>
    <property type="evidence" value="ECO:0007669"/>
    <property type="project" value="UniProtKB-UniPathway"/>
</dbReference>
<evidence type="ECO:0000256" key="2">
    <source>
        <dbReference type="ARBA" id="ARBA00003109"/>
    </source>
</evidence>
<dbReference type="Pfam" id="PF01063">
    <property type="entry name" value="Aminotran_4"/>
    <property type="match status" value="1"/>
</dbReference>
<evidence type="ECO:0000256" key="11">
    <source>
        <dbReference type="ARBA" id="ARBA00023304"/>
    </source>
</evidence>
<dbReference type="NCBIfam" id="NF005146">
    <property type="entry name" value="PRK06606.1"/>
    <property type="match status" value="1"/>
</dbReference>
<dbReference type="PANTHER" id="PTHR42743">
    <property type="entry name" value="AMINO-ACID AMINOTRANSFERASE"/>
    <property type="match status" value="1"/>
</dbReference>
<dbReference type="STRING" id="1577791.Mpt1_c11520"/>
<evidence type="ECO:0000256" key="16">
    <source>
        <dbReference type="RuleBase" id="RU364094"/>
    </source>
</evidence>
<dbReference type="GO" id="GO:0052654">
    <property type="term" value="F:L-leucine-2-oxoglutarate transaminase activity"/>
    <property type="evidence" value="ECO:0007669"/>
    <property type="project" value="RHEA"/>
</dbReference>
<evidence type="ECO:0000256" key="3">
    <source>
        <dbReference type="ARBA" id="ARBA00004824"/>
    </source>
</evidence>
<dbReference type="CDD" id="cd01557">
    <property type="entry name" value="BCAT_beta_family"/>
    <property type="match status" value="1"/>
</dbReference>
<evidence type="ECO:0000256" key="13">
    <source>
        <dbReference type="ARBA" id="ARBA00048798"/>
    </source>
</evidence>
<accession>A0A0A7LD66</accession>
<keyword evidence="7 16" id="KW-0032">Aminotransferase</keyword>
<evidence type="ECO:0000256" key="4">
    <source>
        <dbReference type="ARBA" id="ARBA00004931"/>
    </source>
</evidence>
<dbReference type="NCBIfam" id="TIGR01122">
    <property type="entry name" value="ilvE_I"/>
    <property type="match status" value="1"/>
</dbReference>
<dbReference type="EMBL" id="CP010070">
    <property type="protein sequence ID" value="AIZ57014.1"/>
    <property type="molecule type" value="Genomic_DNA"/>
</dbReference>
<evidence type="ECO:0000313" key="18">
    <source>
        <dbReference type="Proteomes" id="UP000030787"/>
    </source>
</evidence>
<dbReference type="InterPro" id="IPR005785">
    <property type="entry name" value="B_amino_transI"/>
</dbReference>
<dbReference type="OrthoDB" id="6469at2157"/>
<comment type="pathway">
    <text evidence="4 16">Amino-acid biosynthesis; L-valine biosynthesis; L-valine from pyruvate: step 4/4.</text>
</comment>
<sequence length="308" mass="33816">MEKGEKIWIDGKLINWADAKVHIMTHALNYGTGVFEGIRVYQTPKGPAVFRLKEHTKRLFDGCKTMGIDPVFGGKRYTVEEVMDVIKETIKANKKVDYVKPCVFLSGEAVGLNPVGLPASLSITCIYMGSYLGEDSKSGAKLITSSWHRPDNLCGPAGAKVNGTYVTSCLAKQEAVRQGANEAVMLNSIGHVAECTGENIFIYRNGKIFTPLTSECILEGITRDSVIQVARDLGYEVIETEITRMQLVTADEVWMTGTAAEVAPVTMIDGRVIGDGKVGKVAAKIQHKFHDIAEGKDQKYDGWLYYVK</sequence>
<comment type="pathway">
    <text evidence="5 16">Amino-acid biosynthesis; L-leucine biosynthesis; L-leucine from 3-methyl-2-oxobutanoate: step 4/4.</text>
</comment>
<dbReference type="AlphaFoldDB" id="A0A0A7LD66"/>
<evidence type="ECO:0000256" key="12">
    <source>
        <dbReference type="ARBA" id="ARBA00048212"/>
    </source>
</evidence>
<evidence type="ECO:0000256" key="6">
    <source>
        <dbReference type="ARBA" id="ARBA00009320"/>
    </source>
</evidence>
<comment type="similarity">
    <text evidence="6 15">Belongs to the class-IV pyridoxal-phosphate-dependent aminotransferase family.</text>
</comment>
<keyword evidence="8 16" id="KW-0028">Amino-acid biosynthesis</keyword>
<dbReference type="InterPro" id="IPR001544">
    <property type="entry name" value="Aminotrans_IV"/>
</dbReference>
<evidence type="ECO:0000256" key="1">
    <source>
        <dbReference type="ARBA" id="ARBA00001933"/>
    </source>
</evidence>
<evidence type="ECO:0000256" key="15">
    <source>
        <dbReference type="RuleBase" id="RU004106"/>
    </source>
</evidence>
<evidence type="ECO:0000256" key="7">
    <source>
        <dbReference type="ARBA" id="ARBA00022576"/>
    </source>
</evidence>
<keyword evidence="10 16" id="KW-0663">Pyridoxal phosphate</keyword>
<dbReference type="GO" id="GO:0009099">
    <property type="term" value="P:L-valine biosynthetic process"/>
    <property type="evidence" value="ECO:0007669"/>
    <property type="project" value="UniProtKB-UniPathway"/>
</dbReference>
<dbReference type="UniPathway" id="UPA00048">
    <property type="reaction ID" value="UER00073"/>
</dbReference>
<keyword evidence="18" id="KW-1185">Reference proteome</keyword>
<keyword evidence="9 16" id="KW-0808">Transferase</keyword>
<evidence type="ECO:0000256" key="5">
    <source>
        <dbReference type="ARBA" id="ARBA00005072"/>
    </source>
</evidence>
<gene>
    <name evidence="16" type="primary">ilvE</name>
    <name evidence="17" type="ORF">Mpt1_c11520</name>
</gene>
<organism evidence="17 18">
    <name type="scientific">Candidatus Methanoplasma termitum</name>
    <dbReference type="NCBI Taxonomy" id="1577791"/>
    <lineage>
        <taxon>Archaea</taxon>
        <taxon>Methanobacteriati</taxon>
        <taxon>Thermoplasmatota</taxon>
        <taxon>Thermoplasmata</taxon>
        <taxon>Methanomassiliicoccales</taxon>
        <taxon>Methanomassiliicoccaceae</taxon>
        <taxon>Candidatus Methanoplasma</taxon>
    </lineage>
</organism>
<dbReference type="Gene3D" id="3.20.10.10">
    <property type="entry name" value="D-amino Acid Aminotransferase, subunit A, domain 2"/>
    <property type="match status" value="1"/>
</dbReference>
<dbReference type="InterPro" id="IPR033939">
    <property type="entry name" value="BCAT_family"/>
</dbReference>
<comment type="function">
    <text evidence="2 16">Acts on leucine, isoleucine and valine.</text>
</comment>
<evidence type="ECO:0000256" key="10">
    <source>
        <dbReference type="ARBA" id="ARBA00022898"/>
    </source>
</evidence>
<proteinExistence type="inferred from homology"/>